<evidence type="ECO:0000313" key="3">
    <source>
        <dbReference type="Proteomes" id="UP001345013"/>
    </source>
</evidence>
<dbReference type="InterPro" id="IPR019193">
    <property type="entry name" value="UBQ-conj_enz_E2-bd_prot"/>
</dbReference>
<evidence type="ECO:0008006" key="4">
    <source>
        <dbReference type="Google" id="ProtNLM"/>
    </source>
</evidence>
<keyword evidence="3" id="KW-1185">Reference proteome</keyword>
<dbReference type="EMBL" id="JAVRRG010000059">
    <property type="protein sequence ID" value="KAK5092361.1"/>
    <property type="molecule type" value="Genomic_DNA"/>
</dbReference>
<evidence type="ECO:0000256" key="1">
    <source>
        <dbReference type="SAM" id="MobiDB-lite"/>
    </source>
</evidence>
<dbReference type="PANTHER" id="PTHR31531">
    <property type="entry name" value="E3 UBIQUITIN-PROTEIN LIGASE E3D FAMILY MEMBER"/>
    <property type="match status" value="1"/>
</dbReference>
<organism evidence="2 3">
    <name type="scientific">Lithohypha guttulata</name>
    <dbReference type="NCBI Taxonomy" id="1690604"/>
    <lineage>
        <taxon>Eukaryota</taxon>
        <taxon>Fungi</taxon>
        <taxon>Dikarya</taxon>
        <taxon>Ascomycota</taxon>
        <taxon>Pezizomycotina</taxon>
        <taxon>Eurotiomycetes</taxon>
        <taxon>Chaetothyriomycetidae</taxon>
        <taxon>Chaetothyriales</taxon>
        <taxon>Trichomeriaceae</taxon>
        <taxon>Lithohypha</taxon>
    </lineage>
</organism>
<proteinExistence type="predicted"/>
<gene>
    <name evidence="2" type="ORF">LTR24_005284</name>
</gene>
<comment type="caution">
    <text evidence="2">The sequence shown here is derived from an EMBL/GenBank/DDBJ whole genome shotgun (WGS) entry which is preliminary data.</text>
</comment>
<feature type="region of interest" description="Disordered" evidence="1">
    <location>
        <begin position="395"/>
        <end position="464"/>
    </location>
</feature>
<protein>
    <recommendedName>
        <fullName evidence="4">Ubiquitin-conjugating enzyme E2C-binding protein</fullName>
    </recommendedName>
</protein>
<dbReference type="Proteomes" id="UP001345013">
    <property type="component" value="Unassembled WGS sequence"/>
</dbReference>
<feature type="compositionally biased region" description="Basic and acidic residues" evidence="1">
    <location>
        <begin position="395"/>
        <end position="409"/>
    </location>
</feature>
<sequence length="584" mass="63772">MPPRIYLYAEILTHIRQLTLHASLQTEKEEGTKLDVSTDKKVISVTHDGETQKLYLPTQISGDAQITFPLKKKTEISARVQIGDEHEWKCMINNEIEAPWIAADLTTNTAIQCRRCEASIVSAGAIKQWKDLPSENWAELMDFWFCHKPHDEDQPDAQETAAAKGFSSRSRLAVSTGTGMTDLISIVLHTDDCSNVKAAETQKKPDAIVLRCDRCLGMLGTTNQEEDLVRLHKSSISIDKTGTLGTYKSYPSTMFTCAQLLSLIEATALKKFVVHSPQASADGGEKKQNAEPIVLWIFNPDIYYSCSAYEGNGVLSNATISEPVQLSTPNNDNASKIYDNQPFPSSGVDFSPAAALDQDAADRNPNNHNTAAIYGETVGPQFVSGDLEFEVPIREKAKSGDSEQNESKDTPASTFADIPIESVEETETPFVSSKQTSGTRNGTTAVEASSHLSQAPAATLNGPPQSNEHINLVHRAAKIFYTTLPSDQSATSFLDANSNTHEDLYLPNPADLISLRATLEKSTAMLPSSARSFQDWSVGLLDRYEKVPSGLGVMQENPLARGVSSRDGRVTRWDIGHGAEGLYS</sequence>
<accession>A0ABR0K9K7</accession>
<evidence type="ECO:0000313" key="2">
    <source>
        <dbReference type="EMBL" id="KAK5092361.1"/>
    </source>
</evidence>
<name>A0ABR0K9K7_9EURO</name>
<feature type="compositionally biased region" description="Polar residues" evidence="1">
    <location>
        <begin position="429"/>
        <end position="453"/>
    </location>
</feature>
<dbReference type="Pfam" id="PF09814">
    <property type="entry name" value="HECT_2"/>
    <property type="match status" value="2"/>
</dbReference>
<dbReference type="PANTHER" id="PTHR31531:SF2">
    <property type="entry name" value="E3 UBIQUITIN-PROTEIN LIGASE E3D"/>
    <property type="match status" value="1"/>
</dbReference>
<reference evidence="2 3" key="1">
    <citation type="submission" date="2023-08" db="EMBL/GenBank/DDBJ databases">
        <title>Black Yeasts Isolated from many extreme environments.</title>
        <authorList>
            <person name="Coleine C."/>
            <person name="Stajich J.E."/>
            <person name="Selbmann L."/>
        </authorList>
    </citation>
    <scope>NUCLEOTIDE SEQUENCE [LARGE SCALE GENOMIC DNA]</scope>
    <source>
        <strain evidence="2 3">CCFEE 5885</strain>
    </source>
</reference>